<dbReference type="InterPro" id="IPR018376">
    <property type="entry name" value="Enoyl-CoA_hyd/isom_CS"/>
</dbReference>
<dbReference type="PANTHER" id="PTHR11941">
    <property type="entry name" value="ENOYL-COA HYDRATASE-RELATED"/>
    <property type="match status" value="1"/>
</dbReference>
<dbReference type="AlphaFoldDB" id="A0A1I6UP13"/>
<dbReference type="OrthoDB" id="27846at2157"/>
<dbReference type="EMBL" id="FOZS01000005">
    <property type="protein sequence ID" value="SFT03094.1"/>
    <property type="molecule type" value="Genomic_DNA"/>
</dbReference>
<organism evidence="3 4">
    <name type="scientific">Halostagnicola kamekurae</name>
    <dbReference type="NCBI Taxonomy" id="619731"/>
    <lineage>
        <taxon>Archaea</taxon>
        <taxon>Methanobacteriati</taxon>
        <taxon>Methanobacteriota</taxon>
        <taxon>Stenosarchaea group</taxon>
        <taxon>Halobacteria</taxon>
        <taxon>Halobacteriales</taxon>
        <taxon>Natrialbaceae</taxon>
        <taxon>Halostagnicola</taxon>
    </lineage>
</organism>
<gene>
    <name evidence="3" type="ORF">SAMN04488556_3971</name>
</gene>
<dbReference type="InterPro" id="IPR029045">
    <property type="entry name" value="ClpP/crotonase-like_dom_sf"/>
</dbReference>
<dbReference type="GO" id="GO:0006635">
    <property type="term" value="P:fatty acid beta-oxidation"/>
    <property type="evidence" value="ECO:0007669"/>
    <property type="project" value="TreeGrafter"/>
</dbReference>
<proteinExistence type="inferred from homology"/>
<dbReference type="Gene3D" id="3.90.226.10">
    <property type="entry name" value="2-enoyl-CoA Hydratase, Chain A, domain 1"/>
    <property type="match status" value="1"/>
</dbReference>
<dbReference type="Proteomes" id="UP000199199">
    <property type="component" value="Unassembled WGS sequence"/>
</dbReference>
<comment type="similarity">
    <text evidence="1 2">Belongs to the enoyl-CoA hydratase/isomerase family.</text>
</comment>
<dbReference type="PROSITE" id="PS00166">
    <property type="entry name" value="ENOYL_COA_HYDRATASE"/>
    <property type="match status" value="1"/>
</dbReference>
<protein>
    <submittedName>
        <fullName evidence="3">Enoyl-CoA hydratase/carnithine racemase</fullName>
    </submittedName>
</protein>
<evidence type="ECO:0000313" key="4">
    <source>
        <dbReference type="Proteomes" id="UP000199199"/>
    </source>
</evidence>
<accession>A0A1I6UP13</accession>
<sequence length="264" mass="29255">MLDTNFETIRWSFDQELKYGTITLDRPESLNALSKQLRREYATCFRELQDRIEEGHDIRAVIVNGAGDRAFSVGADVNDSHDVPAGVSKPGGEYELAEEFSRPVIAKIDGYCLGGGLEMALSCDFRFASERSTLGQPEIDLGIIPGGGGTQRLAELAGPSRAKELCMTGKHISAEEAKRDGIVNESVPADNLNNHVIKFVRTISEKPPLAVQAVKDAVNASFATDRELGRLYEHRTSRALRYTDDHEEGVRAFREDIEPEWMGR</sequence>
<keyword evidence="4" id="KW-1185">Reference proteome</keyword>
<evidence type="ECO:0000256" key="1">
    <source>
        <dbReference type="ARBA" id="ARBA00005254"/>
    </source>
</evidence>
<reference evidence="4" key="1">
    <citation type="submission" date="2016-10" db="EMBL/GenBank/DDBJ databases">
        <authorList>
            <person name="Varghese N."/>
            <person name="Submissions S."/>
        </authorList>
    </citation>
    <scope>NUCLEOTIDE SEQUENCE [LARGE SCALE GENOMIC DNA]</scope>
    <source>
        <strain evidence="4">DSM 22427</strain>
    </source>
</reference>
<dbReference type="RefSeq" id="WP_092907294.1">
    <property type="nucleotide sequence ID" value="NZ_FOZS01000005.1"/>
</dbReference>
<dbReference type="PANTHER" id="PTHR11941:SF54">
    <property type="entry name" value="ENOYL-COA HYDRATASE, MITOCHONDRIAL"/>
    <property type="match status" value="1"/>
</dbReference>
<dbReference type="SUPFAM" id="SSF52096">
    <property type="entry name" value="ClpP/crotonase"/>
    <property type="match status" value="1"/>
</dbReference>
<dbReference type="Pfam" id="PF00378">
    <property type="entry name" value="ECH_1"/>
    <property type="match status" value="1"/>
</dbReference>
<dbReference type="CDD" id="cd06558">
    <property type="entry name" value="crotonase-like"/>
    <property type="match status" value="1"/>
</dbReference>
<dbReference type="GO" id="GO:0003824">
    <property type="term" value="F:catalytic activity"/>
    <property type="evidence" value="ECO:0007669"/>
    <property type="project" value="InterPro"/>
</dbReference>
<evidence type="ECO:0000256" key="2">
    <source>
        <dbReference type="RuleBase" id="RU003707"/>
    </source>
</evidence>
<name>A0A1I6UP13_9EURY</name>
<dbReference type="InterPro" id="IPR001753">
    <property type="entry name" value="Enoyl-CoA_hydra/iso"/>
</dbReference>
<evidence type="ECO:0000313" key="3">
    <source>
        <dbReference type="EMBL" id="SFT03094.1"/>
    </source>
</evidence>